<dbReference type="HOGENOM" id="CLU_2324419_0_0_1"/>
<name>A0A0E0RB25_ORYRU</name>
<keyword evidence="2" id="KW-0812">Transmembrane</keyword>
<reference evidence="3" key="2">
    <citation type="submission" date="2015-06" db="UniProtKB">
        <authorList>
            <consortium name="EnsemblPlants"/>
        </authorList>
    </citation>
    <scope>IDENTIFICATION</scope>
</reference>
<dbReference type="AlphaFoldDB" id="A0A0E0RB25"/>
<evidence type="ECO:0000256" key="1">
    <source>
        <dbReference type="SAM" id="MobiDB-lite"/>
    </source>
</evidence>
<feature type="transmembrane region" description="Helical" evidence="2">
    <location>
        <begin position="20"/>
        <end position="38"/>
    </location>
</feature>
<accession>A0A0E0RB25</accession>
<feature type="region of interest" description="Disordered" evidence="1">
    <location>
        <begin position="55"/>
        <end position="99"/>
    </location>
</feature>
<proteinExistence type="predicted"/>
<sequence>MIRIPSGDCNPDILHSRLFLIWGLVSIVCCSANTIGIYPPAESVTLRRTSVVFTPLPSAGSTRGGKGNGGKPKEKEGRGINSPDAGRPPLKPPHLHANR</sequence>
<organism evidence="3 4">
    <name type="scientific">Oryza rufipogon</name>
    <name type="common">Brownbeard rice</name>
    <name type="synonym">Asian wild rice</name>
    <dbReference type="NCBI Taxonomy" id="4529"/>
    <lineage>
        <taxon>Eukaryota</taxon>
        <taxon>Viridiplantae</taxon>
        <taxon>Streptophyta</taxon>
        <taxon>Embryophyta</taxon>
        <taxon>Tracheophyta</taxon>
        <taxon>Spermatophyta</taxon>
        <taxon>Magnoliopsida</taxon>
        <taxon>Liliopsida</taxon>
        <taxon>Poales</taxon>
        <taxon>Poaceae</taxon>
        <taxon>BOP clade</taxon>
        <taxon>Oryzoideae</taxon>
        <taxon>Oryzeae</taxon>
        <taxon>Oryzinae</taxon>
        <taxon>Oryza</taxon>
    </lineage>
</organism>
<evidence type="ECO:0000313" key="4">
    <source>
        <dbReference type="Proteomes" id="UP000008022"/>
    </source>
</evidence>
<keyword evidence="2" id="KW-0472">Membrane</keyword>
<protein>
    <submittedName>
        <fullName evidence="3">Uncharacterized protein</fullName>
    </submittedName>
</protein>
<keyword evidence="4" id="KW-1185">Reference proteome</keyword>
<evidence type="ECO:0000313" key="3">
    <source>
        <dbReference type="EnsemblPlants" id="ORUFI11G21780.1"/>
    </source>
</evidence>
<evidence type="ECO:0000256" key="2">
    <source>
        <dbReference type="SAM" id="Phobius"/>
    </source>
</evidence>
<keyword evidence="2" id="KW-1133">Transmembrane helix</keyword>
<dbReference type="Proteomes" id="UP000008022">
    <property type="component" value="Unassembled WGS sequence"/>
</dbReference>
<dbReference type="EnsemblPlants" id="ORUFI11G21780.1">
    <property type="protein sequence ID" value="ORUFI11G21780.1"/>
    <property type="gene ID" value="ORUFI11G21780"/>
</dbReference>
<dbReference type="Gramene" id="ORUFI11G21780.1">
    <property type="protein sequence ID" value="ORUFI11G21780.1"/>
    <property type="gene ID" value="ORUFI11G21780"/>
</dbReference>
<reference evidence="4" key="1">
    <citation type="submission" date="2013-06" db="EMBL/GenBank/DDBJ databases">
        <authorList>
            <person name="Zhao Q."/>
        </authorList>
    </citation>
    <scope>NUCLEOTIDE SEQUENCE</scope>
    <source>
        <strain evidence="4">cv. W1943</strain>
    </source>
</reference>